<proteinExistence type="predicted"/>
<dbReference type="SUPFAM" id="SSF51658">
    <property type="entry name" value="Xylose isomerase-like"/>
    <property type="match status" value="1"/>
</dbReference>
<sequence length="268" mass="31315">MKLSFSTLACPDWNLDKIVDFAVTNSYDGVELRIAKPQLTTEYSQQERLKLKKLFAENNLEIPCITAYTRFGYQKYELRQDNLKKLREIIDLAADIGAKYIRTFGPAPENKCKLDQVIEWIKESFLIIDIYAEQKGIKILLESHDELCQGKDLIKIFENSNLKNCGVLWDVAHSIRAGEKITETISYLKDYIYHVHLKDWLSLNESEDRYVLLGAGELPLNKLINNLAKINYCGYFSFEWEKVWHPEIEESELAIIQYSKKMRNNFLN</sequence>
<dbReference type="Pfam" id="PF01261">
    <property type="entry name" value="AP_endonuc_2"/>
    <property type="match status" value="1"/>
</dbReference>
<evidence type="ECO:0000313" key="2">
    <source>
        <dbReference type="EMBL" id="SFM03571.1"/>
    </source>
</evidence>
<dbReference type="RefSeq" id="WP_089862629.1">
    <property type="nucleotide sequence ID" value="NZ_FOTI01000055.1"/>
</dbReference>
<protein>
    <submittedName>
        <fullName evidence="2">Sugar phosphate isomerase/epimerase</fullName>
    </submittedName>
</protein>
<dbReference type="Gene3D" id="3.20.20.150">
    <property type="entry name" value="Divalent-metal-dependent TIM barrel enzymes"/>
    <property type="match status" value="1"/>
</dbReference>
<dbReference type="Proteomes" id="UP000199006">
    <property type="component" value="Unassembled WGS sequence"/>
</dbReference>
<reference evidence="2 3" key="1">
    <citation type="submission" date="2016-10" db="EMBL/GenBank/DDBJ databases">
        <authorList>
            <person name="de Groot N.N."/>
        </authorList>
    </citation>
    <scope>NUCLEOTIDE SEQUENCE [LARGE SCALE GENOMIC DNA]</scope>
    <source>
        <strain evidence="2 3">ATCC 51327</strain>
    </source>
</reference>
<dbReference type="PANTHER" id="PTHR12110">
    <property type="entry name" value="HYDROXYPYRUVATE ISOMERASE"/>
    <property type="match status" value="1"/>
</dbReference>
<accession>A0A1I4MJZ4</accession>
<dbReference type="OrthoDB" id="3185623at2"/>
<dbReference type="STRING" id="29563.SAMN02983006_02636"/>
<organism evidence="2 3">
    <name type="scientific">Halanaerobium salsuginis</name>
    <dbReference type="NCBI Taxonomy" id="29563"/>
    <lineage>
        <taxon>Bacteria</taxon>
        <taxon>Bacillati</taxon>
        <taxon>Bacillota</taxon>
        <taxon>Clostridia</taxon>
        <taxon>Halanaerobiales</taxon>
        <taxon>Halanaerobiaceae</taxon>
        <taxon>Halanaerobium</taxon>
    </lineage>
</organism>
<dbReference type="InterPro" id="IPR050312">
    <property type="entry name" value="IolE/XylAMocC-like"/>
</dbReference>
<dbReference type="EMBL" id="FOTI01000055">
    <property type="protein sequence ID" value="SFM03571.1"/>
    <property type="molecule type" value="Genomic_DNA"/>
</dbReference>
<keyword evidence="3" id="KW-1185">Reference proteome</keyword>
<keyword evidence="2" id="KW-0413">Isomerase</keyword>
<dbReference type="InterPro" id="IPR036237">
    <property type="entry name" value="Xyl_isomerase-like_sf"/>
</dbReference>
<feature type="domain" description="Xylose isomerase-like TIM barrel" evidence="1">
    <location>
        <begin position="20"/>
        <end position="244"/>
    </location>
</feature>
<evidence type="ECO:0000313" key="3">
    <source>
        <dbReference type="Proteomes" id="UP000199006"/>
    </source>
</evidence>
<name>A0A1I4MJZ4_9FIRM</name>
<dbReference type="PANTHER" id="PTHR12110:SF21">
    <property type="entry name" value="XYLOSE ISOMERASE-LIKE TIM BARREL DOMAIN-CONTAINING PROTEIN"/>
    <property type="match status" value="1"/>
</dbReference>
<dbReference type="AlphaFoldDB" id="A0A1I4MJZ4"/>
<gene>
    <name evidence="2" type="ORF">SAMN02983006_02636</name>
</gene>
<dbReference type="GO" id="GO:0016853">
    <property type="term" value="F:isomerase activity"/>
    <property type="evidence" value="ECO:0007669"/>
    <property type="project" value="UniProtKB-KW"/>
</dbReference>
<evidence type="ECO:0000259" key="1">
    <source>
        <dbReference type="Pfam" id="PF01261"/>
    </source>
</evidence>
<dbReference type="InterPro" id="IPR013022">
    <property type="entry name" value="Xyl_isomerase-like_TIM-brl"/>
</dbReference>